<sequence length="256" mass="28692">MFLYNFLLFLAIGLIALVSAAPLSEDGLELLDITLPNRNMTAEGYDPSFDYFDYSTIQIWMGKDKVSVGTMTGADLYKTVYALLDRRCSPNNNRDCNGVQFGTFTFTSRCMVHWPGGVENCDTDIWSVGAQWENDEVRKLLMAAVALSLEAVTTREIQGPTNCYDVTGKKGCNVGDVVRVNFPNSPGSNRRNYMHITLSNGKTGYGNWDCCEGDKRQIMDRAADFIGPKIVDQFSQWKDRGFSRDSRCIINGWQSC</sequence>
<dbReference type="KEGG" id="pno:SNOG_12955"/>
<evidence type="ECO:0000256" key="1">
    <source>
        <dbReference type="SAM" id="SignalP"/>
    </source>
</evidence>
<evidence type="ECO:0000313" key="2">
    <source>
        <dbReference type="EMBL" id="QRD04222.1"/>
    </source>
</evidence>
<evidence type="ECO:0008006" key="4">
    <source>
        <dbReference type="Google" id="ProtNLM"/>
    </source>
</evidence>
<proteinExistence type="predicted"/>
<dbReference type="Proteomes" id="UP000663193">
    <property type="component" value="Chromosome 16"/>
</dbReference>
<keyword evidence="1" id="KW-0732">Signal</keyword>
<dbReference type="OMA" id="THYVTEH"/>
<keyword evidence="3" id="KW-1185">Reference proteome</keyword>
<feature type="signal peptide" evidence="1">
    <location>
        <begin position="1"/>
        <end position="20"/>
    </location>
</feature>
<gene>
    <name evidence="2" type="ORF">JI435_129550</name>
</gene>
<evidence type="ECO:0000313" key="3">
    <source>
        <dbReference type="Proteomes" id="UP000663193"/>
    </source>
</evidence>
<dbReference type="OrthoDB" id="3688572at2759"/>
<dbReference type="VEuPathDB" id="FungiDB:JI435_129550"/>
<accession>A0A7U2I843</accession>
<dbReference type="RefSeq" id="XP_001803169.1">
    <property type="nucleotide sequence ID" value="XM_001803117.1"/>
</dbReference>
<organism evidence="2 3">
    <name type="scientific">Phaeosphaeria nodorum (strain SN15 / ATCC MYA-4574 / FGSC 10173)</name>
    <name type="common">Glume blotch fungus</name>
    <name type="synonym">Parastagonospora nodorum</name>
    <dbReference type="NCBI Taxonomy" id="321614"/>
    <lineage>
        <taxon>Eukaryota</taxon>
        <taxon>Fungi</taxon>
        <taxon>Dikarya</taxon>
        <taxon>Ascomycota</taxon>
        <taxon>Pezizomycotina</taxon>
        <taxon>Dothideomycetes</taxon>
        <taxon>Pleosporomycetidae</taxon>
        <taxon>Pleosporales</taxon>
        <taxon>Pleosporineae</taxon>
        <taxon>Phaeosphaeriaceae</taxon>
        <taxon>Parastagonospora</taxon>
    </lineage>
</organism>
<dbReference type="AlphaFoldDB" id="A0A7U2I843"/>
<feature type="chain" id="PRO_5034387292" description="Ecp2 effector protein domain-containing protein" evidence="1">
    <location>
        <begin position="21"/>
        <end position="256"/>
    </location>
</feature>
<dbReference type="EMBL" id="CP069038">
    <property type="protein sequence ID" value="QRD04222.1"/>
    <property type="molecule type" value="Genomic_DNA"/>
</dbReference>
<name>A0A7U2I843_PHANO</name>
<reference evidence="3" key="1">
    <citation type="journal article" date="2021" name="BMC Genomics">
        <title>Chromosome-level genome assembly and manually-curated proteome of model necrotroph Parastagonospora nodorum Sn15 reveals a genome-wide trove of candidate effector homologs, and redundancy of virulence-related functions within an accessory chromosome.</title>
        <authorList>
            <person name="Bertazzoni S."/>
            <person name="Jones D.A.B."/>
            <person name="Phan H.T."/>
            <person name="Tan K.-C."/>
            <person name="Hane J.K."/>
        </authorList>
    </citation>
    <scope>NUCLEOTIDE SEQUENCE [LARGE SCALE GENOMIC DNA]</scope>
    <source>
        <strain evidence="3">SN15 / ATCC MYA-4574 / FGSC 10173)</strain>
    </source>
</reference>
<protein>
    <recommendedName>
        <fullName evidence="4">Ecp2 effector protein domain-containing protein</fullName>
    </recommendedName>
</protein>